<evidence type="ECO:0008006" key="4">
    <source>
        <dbReference type="Google" id="ProtNLM"/>
    </source>
</evidence>
<dbReference type="AlphaFoldDB" id="A0A518KAD9"/>
<name>A0A518KAD9_9BACT</name>
<dbReference type="Gene3D" id="2.60.40.10">
    <property type="entry name" value="Immunoglobulins"/>
    <property type="match status" value="1"/>
</dbReference>
<dbReference type="RefSeq" id="WP_145113436.1">
    <property type="nucleotide sequence ID" value="NZ_CP036349.1"/>
</dbReference>
<accession>A0A518KAD9</accession>
<dbReference type="InterPro" id="IPR013783">
    <property type="entry name" value="Ig-like_fold"/>
</dbReference>
<evidence type="ECO:0000313" key="2">
    <source>
        <dbReference type="EMBL" id="QDV74752.1"/>
    </source>
</evidence>
<protein>
    <recommendedName>
        <fullName evidence="4">CARDB domain-containing protein</fullName>
    </recommendedName>
</protein>
<sequence precursor="true">MNAKLKIRLAAIATLAVAAPSLANLPLGQPVETAFTGAPGCGHVIDLMMRYGSFHGCLASPSCSIVPSPYGSFELPANEIGDLAITTVVESAISDPACAPTFIVAVTNNSGRSVCKVHVSLVALLGPIKPCDPTATACIEEIPGGATVEIEVTLPVEALAMGSNGGAPIGFQKLMVAVDAFDSFAEIDESNNLRLLDRAEIARQVIEVAPLQEAAEALAPEPVTEELAAPKSQIDSALEEFGIDQVETEAAAVRM</sequence>
<keyword evidence="3" id="KW-1185">Reference proteome</keyword>
<proteinExistence type="predicted"/>
<feature type="signal peptide" evidence="1">
    <location>
        <begin position="1"/>
        <end position="23"/>
    </location>
</feature>
<dbReference type="Proteomes" id="UP000316426">
    <property type="component" value="Chromosome"/>
</dbReference>
<gene>
    <name evidence="2" type="ORF">Spa11_29600</name>
</gene>
<feature type="chain" id="PRO_5021731895" description="CARDB domain-containing protein" evidence="1">
    <location>
        <begin position="24"/>
        <end position="255"/>
    </location>
</feature>
<dbReference type="EMBL" id="CP036349">
    <property type="protein sequence ID" value="QDV74752.1"/>
    <property type="molecule type" value="Genomic_DNA"/>
</dbReference>
<keyword evidence="1" id="KW-0732">Signal</keyword>
<dbReference type="KEGG" id="bmei:Spa11_29600"/>
<evidence type="ECO:0000313" key="3">
    <source>
        <dbReference type="Proteomes" id="UP000316426"/>
    </source>
</evidence>
<organism evidence="2 3">
    <name type="scientific">Botrimarina mediterranea</name>
    <dbReference type="NCBI Taxonomy" id="2528022"/>
    <lineage>
        <taxon>Bacteria</taxon>
        <taxon>Pseudomonadati</taxon>
        <taxon>Planctomycetota</taxon>
        <taxon>Planctomycetia</taxon>
        <taxon>Pirellulales</taxon>
        <taxon>Lacipirellulaceae</taxon>
        <taxon>Botrimarina</taxon>
    </lineage>
</organism>
<reference evidence="2 3" key="1">
    <citation type="submission" date="2019-02" db="EMBL/GenBank/DDBJ databases">
        <title>Deep-cultivation of Planctomycetes and their phenomic and genomic characterization uncovers novel biology.</title>
        <authorList>
            <person name="Wiegand S."/>
            <person name="Jogler M."/>
            <person name="Boedeker C."/>
            <person name="Pinto D."/>
            <person name="Vollmers J."/>
            <person name="Rivas-Marin E."/>
            <person name="Kohn T."/>
            <person name="Peeters S.H."/>
            <person name="Heuer A."/>
            <person name="Rast P."/>
            <person name="Oberbeckmann S."/>
            <person name="Bunk B."/>
            <person name="Jeske O."/>
            <person name="Meyerdierks A."/>
            <person name="Storesund J.E."/>
            <person name="Kallscheuer N."/>
            <person name="Luecker S."/>
            <person name="Lage O.M."/>
            <person name="Pohl T."/>
            <person name="Merkel B.J."/>
            <person name="Hornburger P."/>
            <person name="Mueller R.-W."/>
            <person name="Bruemmer F."/>
            <person name="Labrenz M."/>
            <person name="Spormann A.M."/>
            <person name="Op den Camp H."/>
            <person name="Overmann J."/>
            <person name="Amann R."/>
            <person name="Jetten M.S.M."/>
            <person name="Mascher T."/>
            <person name="Medema M.H."/>
            <person name="Devos D.P."/>
            <person name="Kaster A.-K."/>
            <person name="Ovreas L."/>
            <person name="Rohde M."/>
            <person name="Galperin M.Y."/>
            <person name="Jogler C."/>
        </authorList>
    </citation>
    <scope>NUCLEOTIDE SEQUENCE [LARGE SCALE GENOMIC DNA]</scope>
    <source>
        <strain evidence="2 3">Spa11</strain>
    </source>
</reference>
<evidence type="ECO:0000256" key="1">
    <source>
        <dbReference type="SAM" id="SignalP"/>
    </source>
</evidence>